<dbReference type="RefSeq" id="WP_272651091.1">
    <property type="nucleotide sequence ID" value="NZ_JAZDDG010000004.1"/>
</dbReference>
<sequence length="258" mass="30402">MSETIINNGNEGTIHFVMSEVYTKLGDLKNRDNRKDFNRELLRIIPRVHRYVANRLRIAVLAGKLNKGMFSPNDFTDQLFIEVYDNWDKIKNEKDLQPFLFKKVDELLDDSLTEEEFDHIFFDNIDSYSKPEWDTMEEKFSTDGDGDLVMLEELDDSSYPKDNYTLNHVFVTDEEKDLAEKLDKSLDKERLERHVDMVLSKMSSPMRSVFHLYRDEGFTSSEIAKIKEATLSEVEDLLNRARKLLKESFMKRFLIDSN</sequence>
<evidence type="ECO:0000313" key="2">
    <source>
        <dbReference type="Proteomes" id="UP001356308"/>
    </source>
</evidence>
<evidence type="ECO:0000313" key="1">
    <source>
        <dbReference type="EMBL" id="MEE1976392.1"/>
    </source>
</evidence>
<protein>
    <submittedName>
        <fullName evidence="1">Sigma-70 family RNA polymerase sigma factor</fullName>
    </submittedName>
</protein>
<dbReference type="InterPro" id="IPR013324">
    <property type="entry name" value="RNA_pol_sigma_r3/r4-like"/>
</dbReference>
<dbReference type="InterPro" id="IPR036388">
    <property type="entry name" value="WH-like_DNA-bd_sf"/>
</dbReference>
<dbReference type="Gene3D" id="1.10.10.10">
    <property type="entry name" value="Winged helix-like DNA-binding domain superfamily/Winged helix DNA-binding domain"/>
    <property type="match status" value="1"/>
</dbReference>
<comment type="caution">
    <text evidence="1">The sequence shown here is derived from an EMBL/GenBank/DDBJ whole genome shotgun (WGS) entry which is preliminary data.</text>
</comment>
<dbReference type="Proteomes" id="UP001356308">
    <property type="component" value="Unassembled WGS sequence"/>
</dbReference>
<accession>A0ABU7ITU5</accession>
<keyword evidence="2" id="KW-1185">Reference proteome</keyword>
<dbReference type="EMBL" id="JAZDDG010000004">
    <property type="protein sequence ID" value="MEE1976392.1"/>
    <property type="molecule type" value="Genomic_DNA"/>
</dbReference>
<name>A0ABU7ITU5_9FLAO</name>
<proteinExistence type="predicted"/>
<dbReference type="SUPFAM" id="SSF88659">
    <property type="entry name" value="Sigma3 and sigma4 domains of RNA polymerase sigma factors"/>
    <property type="match status" value="1"/>
</dbReference>
<gene>
    <name evidence="1" type="ORF">V1I91_09955</name>
</gene>
<reference evidence="1 2" key="1">
    <citation type="submission" date="2024-01" db="EMBL/GenBank/DDBJ databases">
        <title>Maribacter spp. originated from different algae showed divergent polysaccharides utilization ability.</title>
        <authorList>
            <person name="Wang H."/>
            <person name="Wu Y."/>
        </authorList>
    </citation>
    <scope>NUCLEOTIDE SEQUENCE [LARGE SCALE GENOMIC DNA]</scope>
    <source>
        <strain evidence="1 2">PR1</strain>
    </source>
</reference>
<organism evidence="1 2">
    <name type="scientific">Maribacter cobaltidurans</name>
    <dbReference type="NCBI Taxonomy" id="1178778"/>
    <lineage>
        <taxon>Bacteria</taxon>
        <taxon>Pseudomonadati</taxon>
        <taxon>Bacteroidota</taxon>
        <taxon>Flavobacteriia</taxon>
        <taxon>Flavobacteriales</taxon>
        <taxon>Flavobacteriaceae</taxon>
        <taxon>Maribacter</taxon>
    </lineage>
</organism>